<organism evidence="7 8">
    <name type="scientific">Sphagnum jensenii</name>
    <dbReference type="NCBI Taxonomy" id="128206"/>
    <lineage>
        <taxon>Eukaryota</taxon>
        <taxon>Viridiplantae</taxon>
        <taxon>Streptophyta</taxon>
        <taxon>Embryophyta</taxon>
        <taxon>Bryophyta</taxon>
        <taxon>Sphagnophytina</taxon>
        <taxon>Sphagnopsida</taxon>
        <taxon>Sphagnales</taxon>
        <taxon>Sphagnaceae</taxon>
        <taxon>Sphagnum</taxon>
    </lineage>
</organism>
<dbReference type="PANTHER" id="PTHR11627">
    <property type="entry name" value="FRUCTOSE-BISPHOSPHATE ALDOLASE"/>
    <property type="match status" value="1"/>
</dbReference>
<keyword evidence="6" id="KW-0456">Lyase</keyword>
<keyword evidence="8" id="KW-1185">Reference proteome</keyword>
<gene>
    <name evidence="7" type="ORF">CSSPJE1EN1_LOCUS9958</name>
</gene>
<evidence type="ECO:0000256" key="3">
    <source>
        <dbReference type="ARBA" id="ARBA00010387"/>
    </source>
</evidence>
<evidence type="ECO:0000256" key="6">
    <source>
        <dbReference type="ARBA" id="ARBA00023239"/>
    </source>
</evidence>
<dbReference type="InterPro" id="IPR000741">
    <property type="entry name" value="FBA_I"/>
</dbReference>
<accession>A0ABP0WGG9</accession>
<comment type="pathway">
    <text evidence="2">Carbohydrate degradation; glycolysis; D-glyceraldehyde 3-phosphate and glycerone phosphate from D-glucose: step 4/4.</text>
</comment>
<protein>
    <recommendedName>
        <fullName evidence="4">fructose-bisphosphate aldolase</fullName>
        <ecNumber evidence="4">4.1.2.13</ecNumber>
    </recommendedName>
</protein>
<dbReference type="EMBL" id="OZ020111">
    <property type="protein sequence ID" value="CAK9264480.1"/>
    <property type="molecule type" value="Genomic_DNA"/>
</dbReference>
<dbReference type="EC" id="4.1.2.13" evidence="4"/>
<evidence type="ECO:0000256" key="5">
    <source>
        <dbReference type="ARBA" id="ARBA00023152"/>
    </source>
</evidence>
<proteinExistence type="inferred from homology"/>
<evidence type="ECO:0000313" key="7">
    <source>
        <dbReference type="EMBL" id="CAK9264480.1"/>
    </source>
</evidence>
<name>A0ABP0WGG9_9BRYO</name>
<keyword evidence="5" id="KW-0324">Glycolysis</keyword>
<comment type="catalytic activity">
    <reaction evidence="1">
        <text>beta-D-fructose 1,6-bisphosphate = D-glyceraldehyde 3-phosphate + dihydroxyacetone phosphate</text>
        <dbReference type="Rhea" id="RHEA:14729"/>
        <dbReference type="ChEBI" id="CHEBI:32966"/>
        <dbReference type="ChEBI" id="CHEBI:57642"/>
        <dbReference type="ChEBI" id="CHEBI:59776"/>
        <dbReference type="EC" id="4.1.2.13"/>
    </reaction>
</comment>
<dbReference type="InterPro" id="IPR013785">
    <property type="entry name" value="Aldolase_TIM"/>
</dbReference>
<dbReference type="Proteomes" id="UP001497444">
    <property type="component" value="Chromosome 16"/>
</dbReference>
<dbReference type="SUPFAM" id="SSF51569">
    <property type="entry name" value="Aldolase"/>
    <property type="match status" value="1"/>
</dbReference>
<evidence type="ECO:0000313" key="8">
    <source>
        <dbReference type="Proteomes" id="UP001497444"/>
    </source>
</evidence>
<sequence length="128" mass="13786">MSTYSGKYAEELMATAKYLATPGVLPGIKVDKGTVEIYGTNGETTTRGHDNLGQRCQEYYDAGARFAKWRAVLKIGITEPSELATQLNAQGLARYAIICQENGLVSIVEPEVLTDGDHSIAKCAAVTE</sequence>
<evidence type="ECO:0000256" key="4">
    <source>
        <dbReference type="ARBA" id="ARBA00013068"/>
    </source>
</evidence>
<evidence type="ECO:0000256" key="1">
    <source>
        <dbReference type="ARBA" id="ARBA00000441"/>
    </source>
</evidence>
<reference evidence="7" key="1">
    <citation type="submission" date="2024-02" db="EMBL/GenBank/DDBJ databases">
        <authorList>
            <consortium name="ELIXIR-Norway"/>
            <consortium name="Elixir Norway"/>
        </authorList>
    </citation>
    <scope>NUCLEOTIDE SEQUENCE</scope>
</reference>
<dbReference type="Pfam" id="PF00274">
    <property type="entry name" value="Glycolytic"/>
    <property type="match status" value="1"/>
</dbReference>
<comment type="similarity">
    <text evidence="3">Belongs to the class I fructose-bisphosphate aldolase family.</text>
</comment>
<evidence type="ECO:0000256" key="2">
    <source>
        <dbReference type="ARBA" id="ARBA00004714"/>
    </source>
</evidence>
<dbReference type="Gene3D" id="3.20.20.70">
    <property type="entry name" value="Aldolase class I"/>
    <property type="match status" value="1"/>
</dbReference>